<evidence type="ECO:0000256" key="2">
    <source>
        <dbReference type="ARBA" id="ARBA00022553"/>
    </source>
</evidence>
<evidence type="ECO:0000256" key="1">
    <source>
        <dbReference type="ARBA" id="ARBA00022450"/>
    </source>
</evidence>
<dbReference type="PANTHER" id="PTHR43775:SF28">
    <property type="entry name" value="SYNTHASE, PUTATIVE-RELATED"/>
    <property type="match status" value="1"/>
</dbReference>
<dbReference type="Gene3D" id="3.40.50.720">
    <property type="entry name" value="NAD(P)-binding Rossmann-like Domain"/>
    <property type="match status" value="1"/>
</dbReference>
<dbReference type="SUPFAM" id="SSF51735">
    <property type="entry name" value="NAD(P)-binding Rossmann-fold domains"/>
    <property type="match status" value="1"/>
</dbReference>
<dbReference type="InterPro" id="IPR050091">
    <property type="entry name" value="PKS_NRPS_Biosynth_Enz"/>
</dbReference>
<dbReference type="SMART" id="SM00822">
    <property type="entry name" value="PKS_KR"/>
    <property type="match status" value="1"/>
</dbReference>
<dbReference type="PANTHER" id="PTHR43775">
    <property type="entry name" value="FATTY ACID SYNTHASE"/>
    <property type="match status" value="1"/>
</dbReference>
<gene>
    <name evidence="4" type="ORF">B5807_12086</name>
</gene>
<protein>
    <recommendedName>
        <fullName evidence="3">Carrier domain-containing protein</fullName>
    </recommendedName>
</protein>
<evidence type="ECO:0000313" key="5">
    <source>
        <dbReference type="Proteomes" id="UP000193240"/>
    </source>
</evidence>
<sequence length="306" mass="32875">MPGCRKIRLMRSCSVANQMFDGMDIGDWNAVTKPKVQGTWNLHNAVLEKGLDLNFFLLFSSLSGTLGQVGQANYASANTFLDAFAQYRASQNLPCTVIDLSAMEGIGYLSENQELLRKMQGTGWRAVQESELLHALDLALLSPSARAQRKKGTAFPDAFLLGLAPTVPLSNPESSALLRRDVRMTAYHNVGGGGGSKASPSNNGLRTFLAAAKKDPKMLKTKEAGDLLALEIGSKLFGLVLAGDVEVDITLRTADVGLDSLVAVELQAWWKRAFGFTISTLEIMSTGTLEALGMRAADSLALLYAS</sequence>
<dbReference type="GO" id="GO:0004312">
    <property type="term" value="F:fatty acid synthase activity"/>
    <property type="evidence" value="ECO:0007669"/>
    <property type="project" value="TreeGrafter"/>
</dbReference>
<accession>A0A1Y2LK62</accession>
<dbReference type="AlphaFoldDB" id="A0A1Y2LK62"/>
<dbReference type="OMA" id="NMRQAEC"/>
<dbReference type="InterPro" id="IPR020806">
    <property type="entry name" value="PKS_PP-bd"/>
</dbReference>
<dbReference type="STRING" id="105696.A0A1Y2LK62"/>
<proteinExistence type="predicted"/>
<dbReference type="Gene3D" id="1.10.1200.10">
    <property type="entry name" value="ACP-like"/>
    <property type="match status" value="1"/>
</dbReference>
<dbReference type="Pfam" id="PF08659">
    <property type="entry name" value="KR"/>
    <property type="match status" value="1"/>
</dbReference>
<keyword evidence="1" id="KW-0596">Phosphopantetheine</keyword>
<keyword evidence="2" id="KW-0597">Phosphoprotein</keyword>
<evidence type="ECO:0000313" key="4">
    <source>
        <dbReference type="EMBL" id="OSS43268.1"/>
    </source>
</evidence>
<dbReference type="Proteomes" id="UP000193240">
    <property type="component" value="Unassembled WGS sequence"/>
</dbReference>
<dbReference type="EMBL" id="KZ107878">
    <property type="protein sequence ID" value="OSS43268.1"/>
    <property type="molecule type" value="Genomic_DNA"/>
</dbReference>
<dbReference type="Pfam" id="PF00550">
    <property type="entry name" value="PP-binding"/>
    <property type="match status" value="1"/>
</dbReference>
<keyword evidence="5" id="KW-1185">Reference proteome</keyword>
<dbReference type="PROSITE" id="PS50075">
    <property type="entry name" value="CARRIER"/>
    <property type="match status" value="1"/>
</dbReference>
<dbReference type="InterPro" id="IPR013968">
    <property type="entry name" value="PKS_KR"/>
</dbReference>
<dbReference type="InterPro" id="IPR009081">
    <property type="entry name" value="PP-bd_ACP"/>
</dbReference>
<dbReference type="InterPro" id="IPR036736">
    <property type="entry name" value="ACP-like_sf"/>
</dbReference>
<dbReference type="SUPFAM" id="SSF47336">
    <property type="entry name" value="ACP-like"/>
    <property type="match status" value="1"/>
</dbReference>
<dbReference type="GO" id="GO:0031177">
    <property type="term" value="F:phosphopantetheine binding"/>
    <property type="evidence" value="ECO:0007669"/>
    <property type="project" value="InterPro"/>
</dbReference>
<dbReference type="GO" id="GO:0006633">
    <property type="term" value="P:fatty acid biosynthetic process"/>
    <property type="evidence" value="ECO:0007669"/>
    <property type="project" value="TreeGrafter"/>
</dbReference>
<dbReference type="SMART" id="SM00823">
    <property type="entry name" value="PKS_PP"/>
    <property type="match status" value="1"/>
</dbReference>
<dbReference type="GO" id="GO:0044550">
    <property type="term" value="P:secondary metabolite biosynthetic process"/>
    <property type="evidence" value="ECO:0007669"/>
    <property type="project" value="TreeGrafter"/>
</dbReference>
<evidence type="ECO:0000259" key="3">
    <source>
        <dbReference type="PROSITE" id="PS50075"/>
    </source>
</evidence>
<dbReference type="InterPro" id="IPR036291">
    <property type="entry name" value="NAD(P)-bd_dom_sf"/>
</dbReference>
<organism evidence="4 5">
    <name type="scientific">Epicoccum nigrum</name>
    <name type="common">Soil fungus</name>
    <name type="synonym">Epicoccum purpurascens</name>
    <dbReference type="NCBI Taxonomy" id="105696"/>
    <lineage>
        <taxon>Eukaryota</taxon>
        <taxon>Fungi</taxon>
        <taxon>Dikarya</taxon>
        <taxon>Ascomycota</taxon>
        <taxon>Pezizomycotina</taxon>
        <taxon>Dothideomycetes</taxon>
        <taxon>Pleosporomycetidae</taxon>
        <taxon>Pleosporales</taxon>
        <taxon>Pleosporineae</taxon>
        <taxon>Didymellaceae</taxon>
        <taxon>Epicoccum</taxon>
    </lineage>
</organism>
<dbReference type="InParanoid" id="A0A1Y2LK62"/>
<feature type="domain" description="Carrier" evidence="3">
    <location>
        <begin position="223"/>
        <end position="300"/>
    </location>
</feature>
<dbReference type="InterPro" id="IPR057326">
    <property type="entry name" value="KR_dom"/>
</dbReference>
<name>A0A1Y2LK62_EPING</name>
<reference evidence="4 5" key="1">
    <citation type="journal article" date="2017" name="Genome Announc.">
        <title>Genome sequence of the saprophytic ascomycete Epicoccum nigrum ICMP 19927 strain isolated from New Zealand.</title>
        <authorList>
            <person name="Fokin M."/>
            <person name="Fleetwood D."/>
            <person name="Weir B.S."/>
            <person name="Villas-Boas S.G."/>
        </authorList>
    </citation>
    <scope>NUCLEOTIDE SEQUENCE [LARGE SCALE GENOMIC DNA]</scope>
    <source>
        <strain evidence="4 5">ICMP 19927</strain>
    </source>
</reference>